<feature type="chain" id="PRO_5047016185" evidence="2">
    <location>
        <begin position="27"/>
        <end position="355"/>
    </location>
</feature>
<dbReference type="EMBL" id="JABELD010000008">
    <property type="protein sequence ID" value="MBU2737488.1"/>
    <property type="molecule type" value="Genomic_DNA"/>
</dbReference>
<comment type="caution">
    <text evidence="3">The sequence shown here is derived from an EMBL/GenBank/DDBJ whole genome shotgun (WGS) entry which is preliminary data.</text>
</comment>
<dbReference type="PANTHER" id="PTHR30006:SF2">
    <property type="entry name" value="ABC TRANSPORTER SUBSTRATE-BINDING PROTEIN"/>
    <property type="match status" value="1"/>
</dbReference>
<evidence type="ECO:0000313" key="4">
    <source>
        <dbReference type="Proteomes" id="UP001197028"/>
    </source>
</evidence>
<protein>
    <submittedName>
        <fullName evidence="3">Extracellular solute-binding protein</fullName>
    </submittedName>
</protein>
<dbReference type="RefSeq" id="WP_215862544.1">
    <property type="nucleotide sequence ID" value="NZ_JABELD010000008.1"/>
</dbReference>
<evidence type="ECO:0000256" key="1">
    <source>
        <dbReference type="ARBA" id="ARBA00022729"/>
    </source>
</evidence>
<reference evidence="3 4" key="1">
    <citation type="journal article" date="2021" name="ISME J.">
        <title>Genomic evolution of the class Acidithiobacillia: deep-branching Proteobacteria living in extreme acidic conditions.</title>
        <authorList>
            <person name="Moya-Beltran A."/>
            <person name="Beard S."/>
            <person name="Rojas-Villalobos C."/>
            <person name="Issotta F."/>
            <person name="Gallardo Y."/>
            <person name="Ulloa R."/>
            <person name="Giaveno A."/>
            <person name="Degli Esposti M."/>
            <person name="Johnson D.B."/>
            <person name="Quatrini R."/>
        </authorList>
    </citation>
    <scope>NUCLEOTIDE SEQUENCE [LARGE SCALE GENOMIC DNA]</scope>
    <source>
        <strain evidence="3 4">ATCC 19703</strain>
    </source>
</reference>
<dbReference type="Gene3D" id="3.40.190.10">
    <property type="entry name" value="Periplasmic binding protein-like II"/>
    <property type="match status" value="2"/>
</dbReference>
<keyword evidence="1 2" id="KW-0732">Signal</keyword>
<dbReference type="SUPFAM" id="SSF53850">
    <property type="entry name" value="Periplasmic binding protein-like II"/>
    <property type="match status" value="1"/>
</dbReference>
<gene>
    <name evidence="3" type="ORF">HJG40_01405</name>
</gene>
<evidence type="ECO:0000313" key="3">
    <source>
        <dbReference type="EMBL" id="MBU2737488.1"/>
    </source>
</evidence>
<feature type="signal peptide" evidence="2">
    <location>
        <begin position="1"/>
        <end position="26"/>
    </location>
</feature>
<dbReference type="Proteomes" id="UP001197028">
    <property type="component" value="Unassembled WGS sequence"/>
</dbReference>
<proteinExistence type="predicted"/>
<evidence type="ECO:0000256" key="2">
    <source>
        <dbReference type="SAM" id="SignalP"/>
    </source>
</evidence>
<dbReference type="PANTHER" id="PTHR30006">
    <property type="entry name" value="THIAMINE-BINDING PERIPLASMIC PROTEIN-RELATED"/>
    <property type="match status" value="1"/>
</dbReference>
<dbReference type="Pfam" id="PF13343">
    <property type="entry name" value="SBP_bac_6"/>
    <property type="match status" value="1"/>
</dbReference>
<accession>A0ABS5ZLE7</accession>
<keyword evidence="4" id="KW-1185">Reference proteome</keyword>
<sequence length="355" mass="38836">MKLLIKTVTWSALLLTTCTFTSLALAAPAAQSIPETAHERPVPLIIYAAIGYDKAMGAAFQQATGIPTEVQEIRTGELLARVEAEKQNPQWGLVWFDGALAMQELADQHLLLSYAPKINWSKYGTEMQPENHDYVTTAATFADVITVNSNTLPENQWPKTWDDLLNPRYKVGMDNPAISGETSTFVMGQIAARGESAAYHYFLNLKKNGLKIYNVNPITDRALQYGEINVALVQSSSALGHAASGLPFHVIYASPSSLVPRVIGISAQANPEVQAEAKRFIRFVLSPEGQHVVHTGAPKGDSNVFPVLAGEKARKGVPTLEEIAAQGVKIQYLNPIQWAPRNASIKNWFTTNITR</sequence>
<name>A0ABS5ZLE7_9PROT</name>
<organism evidence="3 4">
    <name type="scientific">Acidithiobacillus concretivorus</name>
    <dbReference type="NCBI Taxonomy" id="3063952"/>
    <lineage>
        <taxon>Bacteria</taxon>
        <taxon>Pseudomonadati</taxon>
        <taxon>Pseudomonadota</taxon>
        <taxon>Acidithiobacillia</taxon>
        <taxon>Acidithiobacillales</taxon>
        <taxon>Acidithiobacillaceae</taxon>
        <taxon>Acidithiobacillus</taxon>
    </lineage>
</organism>